<evidence type="ECO:0000313" key="1">
    <source>
        <dbReference type="EMBL" id="KAK5984138.1"/>
    </source>
</evidence>
<sequence length="129" mass="13794">MVGSSTVFPPFIALDLIYIGSLRHVDMRKPGEILWEGRAHDGSIGGLTLSATVRGLLVTVGHDQMLCVWKVQEDGSIVKVHSEIQHVGSLHAAQFNPDVATVCCIGGSSNDLVKLVDVGKKESVLKAFS</sequence>
<accession>A0AAN8IUI8</accession>
<reference evidence="1 2" key="1">
    <citation type="submission" date="2019-10" db="EMBL/GenBank/DDBJ databases">
        <title>Assembly and Annotation for the nematode Trichostrongylus colubriformis.</title>
        <authorList>
            <person name="Martin J."/>
        </authorList>
    </citation>
    <scope>NUCLEOTIDE SEQUENCE [LARGE SCALE GENOMIC DNA]</scope>
    <source>
        <strain evidence="1">G859</strain>
        <tissue evidence="1">Whole worm</tissue>
    </source>
</reference>
<gene>
    <name evidence="1" type="ORF">GCK32_014978</name>
</gene>
<dbReference type="InterPro" id="IPR015943">
    <property type="entry name" value="WD40/YVTN_repeat-like_dom_sf"/>
</dbReference>
<dbReference type="PANTHER" id="PTHR14091:SF0">
    <property type="entry name" value="PERIODIC TRYPTOPHAN PROTEIN 1 HOMOLOG"/>
    <property type="match status" value="1"/>
</dbReference>
<proteinExistence type="predicted"/>
<dbReference type="GO" id="GO:0005634">
    <property type="term" value="C:nucleus"/>
    <property type="evidence" value="ECO:0007669"/>
    <property type="project" value="TreeGrafter"/>
</dbReference>
<dbReference type="GO" id="GO:0006364">
    <property type="term" value="P:rRNA processing"/>
    <property type="evidence" value="ECO:0007669"/>
    <property type="project" value="InterPro"/>
</dbReference>
<dbReference type="AlphaFoldDB" id="A0AAN8IUI8"/>
<name>A0AAN8IUI8_TRICO</name>
<dbReference type="EMBL" id="WIXE01003227">
    <property type="protein sequence ID" value="KAK5984138.1"/>
    <property type="molecule type" value="Genomic_DNA"/>
</dbReference>
<dbReference type="PANTHER" id="PTHR14091">
    <property type="entry name" value="PERIODIC TRYPTOPHAN PROTEIN 1"/>
    <property type="match status" value="1"/>
</dbReference>
<dbReference type="InterPro" id="IPR044285">
    <property type="entry name" value="PWP1"/>
</dbReference>
<dbReference type="Proteomes" id="UP001331761">
    <property type="component" value="Unassembled WGS sequence"/>
</dbReference>
<dbReference type="Gene3D" id="2.130.10.10">
    <property type="entry name" value="YVTN repeat-like/Quinoprotein amine dehydrogenase"/>
    <property type="match status" value="1"/>
</dbReference>
<dbReference type="SUPFAM" id="SSF50978">
    <property type="entry name" value="WD40 repeat-like"/>
    <property type="match status" value="1"/>
</dbReference>
<evidence type="ECO:0000313" key="2">
    <source>
        <dbReference type="Proteomes" id="UP001331761"/>
    </source>
</evidence>
<protein>
    <submittedName>
        <fullName evidence="1">Uncharacterized protein</fullName>
    </submittedName>
</protein>
<comment type="caution">
    <text evidence="1">The sequence shown here is derived from an EMBL/GenBank/DDBJ whole genome shotgun (WGS) entry which is preliminary data.</text>
</comment>
<organism evidence="1 2">
    <name type="scientific">Trichostrongylus colubriformis</name>
    <name type="common">Black scour worm</name>
    <dbReference type="NCBI Taxonomy" id="6319"/>
    <lineage>
        <taxon>Eukaryota</taxon>
        <taxon>Metazoa</taxon>
        <taxon>Ecdysozoa</taxon>
        <taxon>Nematoda</taxon>
        <taxon>Chromadorea</taxon>
        <taxon>Rhabditida</taxon>
        <taxon>Rhabditina</taxon>
        <taxon>Rhabditomorpha</taxon>
        <taxon>Strongyloidea</taxon>
        <taxon>Trichostrongylidae</taxon>
        <taxon>Trichostrongylus</taxon>
    </lineage>
</organism>
<keyword evidence="2" id="KW-1185">Reference proteome</keyword>
<dbReference type="InterPro" id="IPR036322">
    <property type="entry name" value="WD40_repeat_dom_sf"/>
</dbReference>